<accession>A0A399RQK6</accession>
<gene>
    <name evidence="1" type="ORF">D1627_17290</name>
</gene>
<organism evidence="1 2">
    <name type="scientific">Pontibacter oryzae</name>
    <dbReference type="NCBI Taxonomy" id="2304593"/>
    <lineage>
        <taxon>Bacteria</taxon>
        <taxon>Pseudomonadati</taxon>
        <taxon>Bacteroidota</taxon>
        <taxon>Cytophagia</taxon>
        <taxon>Cytophagales</taxon>
        <taxon>Hymenobacteraceae</taxon>
        <taxon>Pontibacter</taxon>
    </lineage>
</organism>
<proteinExistence type="predicted"/>
<evidence type="ECO:0000313" key="1">
    <source>
        <dbReference type="EMBL" id="RIJ34110.1"/>
    </source>
</evidence>
<protein>
    <recommendedName>
        <fullName evidence="3">Lipoprotein</fullName>
    </recommendedName>
</protein>
<reference evidence="2" key="1">
    <citation type="submission" date="2018-08" db="EMBL/GenBank/DDBJ databases">
        <title>Mucilaginibacter sp. MYSH2.</title>
        <authorList>
            <person name="Seo T."/>
        </authorList>
    </citation>
    <scope>NUCLEOTIDE SEQUENCE [LARGE SCALE GENOMIC DNA]</scope>
    <source>
        <strain evidence="2">KIRAN</strain>
    </source>
</reference>
<dbReference type="EMBL" id="QWGE01000006">
    <property type="protein sequence ID" value="RIJ34110.1"/>
    <property type="molecule type" value="Genomic_DNA"/>
</dbReference>
<sequence>MQNLPKHYNNMKKVILMGTLCLALGMASCKTYCPAYSYAKDKNPVKETTAVASSSEQATDKVNS</sequence>
<comment type="caution">
    <text evidence="1">The sequence shown here is derived from an EMBL/GenBank/DDBJ whole genome shotgun (WGS) entry which is preliminary data.</text>
</comment>
<dbReference type="Proteomes" id="UP000266005">
    <property type="component" value="Unassembled WGS sequence"/>
</dbReference>
<evidence type="ECO:0008006" key="3">
    <source>
        <dbReference type="Google" id="ProtNLM"/>
    </source>
</evidence>
<evidence type="ECO:0000313" key="2">
    <source>
        <dbReference type="Proteomes" id="UP000266005"/>
    </source>
</evidence>
<dbReference type="AlphaFoldDB" id="A0A399RQK6"/>
<name>A0A399RQK6_9BACT</name>
<keyword evidence="2" id="KW-1185">Reference proteome</keyword>
<dbReference type="PROSITE" id="PS51257">
    <property type="entry name" value="PROKAR_LIPOPROTEIN"/>
    <property type="match status" value="1"/>
</dbReference>